<accession>A0A0K1P863</accession>
<dbReference type="RefSeq" id="WP_050724266.1">
    <property type="nucleotide sequence ID" value="NZ_CP012332.1"/>
</dbReference>
<dbReference type="OrthoDB" id="5381719at2"/>
<dbReference type="KEGG" id="vin:AKJ08_0095"/>
<dbReference type="EMBL" id="CP012332">
    <property type="protein sequence ID" value="AKU89708.1"/>
    <property type="molecule type" value="Genomic_DNA"/>
</dbReference>
<keyword evidence="3" id="KW-1185">Reference proteome</keyword>
<reference evidence="2 3" key="1">
    <citation type="submission" date="2015-08" db="EMBL/GenBank/DDBJ databases">
        <authorList>
            <person name="Babu N.S."/>
            <person name="Beckwith C.J."/>
            <person name="Beseler K.G."/>
            <person name="Brison A."/>
            <person name="Carone J.V."/>
            <person name="Caskin T.P."/>
            <person name="Diamond M."/>
            <person name="Durham M.E."/>
            <person name="Foxe J.M."/>
            <person name="Go M."/>
            <person name="Henderson B.A."/>
            <person name="Jones I.B."/>
            <person name="McGettigan J.A."/>
            <person name="Micheletti S.J."/>
            <person name="Nasrallah M.E."/>
            <person name="Ortiz D."/>
            <person name="Piller C.R."/>
            <person name="Privatt S.R."/>
            <person name="Schneider S.L."/>
            <person name="Sharp S."/>
            <person name="Smith T.C."/>
            <person name="Stanton J.D."/>
            <person name="Ullery H.E."/>
            <person name="Wilson R.J."/>
            <person name="Serrano M.G."/>
            <person name="Buck G."/>
            <person name="Lee V."/>
            <person name="Wang Y."/>
            <person name="Carvalho R."/>
            <person name="Voegtly L."/>
            <person name="Shi R."/>
            <person name="Duckworth R."/>
            <person name="Johnson A."/>
            <person name="Loviza R."/>
            <person name="Walstead R."/>
            <person name="Shah Z."/>
            <person name="Kiflezghi M."/>
            <person name="Wade K."/>
            <person name="Ball S.L."/>
            <person name="Bradley K.W."/>
            <person name="Asai D.J."/>
            <person name="Bowman C.A."/>
            <person name="Russell D.A."/>
            <person name="Pope W.H."/>
            <person name="Jacobs-Sera D."/>
            <person name="Hendrix R.W."/>
            <person name="Hatfull G.F."/>
        </authorList>
    </citation>
    <scope>NUCLEOTIDE SEQUENCE [LARGE SCALE GENOMIC DNA]</scope>
    <source>
        <strain evidence="2 3">DSM 27710</strain>
    </source>
</reference>
<evidence type="ECO:0008006" key="4">
    <source>
        <dbReference type="Google" id="ProtNLM"/>
    </source>
</evidence>
<proteinExistence type="predicted"/>
<protein>
    <recommendedName>
        <fullName evidence="4">Outer membrane protein beta-barrel domain-containing protein</fullName>
    </recommendedName>
</protein>
<evidence type="ECO:0000256" key="1">
    <source>
        <dbReference type="SAM" id="SignalP"/>
    </source>
</evidence>
<evidence type="ECO:0000313" key="3">
    <source>
        <dbReference type="Proteomes" id="UP000055590"/>
    </source>
</evidence>
<gene>
    <name evidence="2" type="ORF">AKJ08_0095</name>
</gene>
<name>A0A0K1P863_9BACT</name>
<feature type="chain" id="PRO_5005465486" description="Outer membrane protein beta-barrel domain-containing protein" evidence="1">
    <location>
        <begin position="22"/>
        <end position="217"/>
    </location>
</feature>
<dbReference type="SUPFAM" id="SSF56925">
    <property type="entry name" value="OMPA-like"/>
    <property type="match status" value="1"/>
</dbReference>
<keyword evidence="1" id="KW-0732">Signal</keyword>
<organism evidence="2 3">
    <name type="scientific">Vulgatibacter incomptus</name>
    <dbReference type="NCBI Taxonomy" id="1391653"/>
    <lineage>
        <taxon>Bacteria</taxon>
        <taxon>Pseudomonadati</taxon>
        <taxon>Myxococcota</taxon>
        <taxon>Myxococcia</taxon>
        <taxon>Myxococcales</taxon>
        <taxon>Cystobacterineae</taxon>
        <taxon>Vulgatibacteraceae</taxon>
        <taxon>Vulgatibacter</taxon>
    </lineage>
</organism>
<feature type="signal peptide" evidence="1">
    <location>
        <begin position="1"/>
        <end position="21"/>
    </location>
</feature>
<sequence length="217" mass="22947">MAARWLGASVGLLLTVGAARAAEAQPPPPAHQPGTPRQAGEWVQTFEAQAQIGVQFFPGAAAHLAGSGLAYGVSIGWKPLWLGGIELSYQGANYSTSVEDLAPSVSIFENGVQLLLRISPRFGVFEPYALAGGAISFVNVRDNEGVKHSIQDDMLVKVPLGLGVDIHLQPRNADPTETHVIVGARASYLLVFFNDFLPVTSRGADQMSTLVLLGVGF</sequence>
<evidence type="ECO:0000313" key="2">
    <source>
        <dbReference type="EMBL" id="AKU89708.1"/>
    </source>
</evidence>
<dbReference type="Gene3D" id="2.40.160.20">
    <property type="match status" value="1"/>
</dbReference>
<dbReference type="Proteomes" id="UP000055590">
    <property type="component" value="Chromosome"/>
</dbReference>
<dbReference type="InterPro" id="IPR011250">
    <property type="entry name" value="OMP/PagP_B-barrel"/>
</dbReference>
<dbReference type="AlphaFoldDB" id="A0A0K1P863"/>